<reference evidence="10 11" key="1">
    <citation type="submission" date="2021-08" db="EMBL/GenBank/DDBJ databases">
        <title>Genome sequence analysis of Clostridium chauvoei strains of European origin and evaluation of typing options for outbreak investigations.</title>
        <authorList>
            <person name="Abdel-Glil M."/>
            <person name="Thomas P."/>
            <person name="Seyboldt C."/>
        </authorList>
    </citation>
    <scope>NUCLEOTIDE SEQUENCE [LARGE SCALE GENOMIC DNA]</scope>
    <source>
        <strain evidence="10 11">S0260-09</strain>
    </source>
</reference>
<keyword evidence="8" id="KW-0411">Iron-sulfur</keyword>
<dbReference type="RefSeq" id="WP_021876475.1">
    <property type="nucleotide sequence ID" value="NZ_CP018624.1"/>
</dbReference>
<evidence type="ECO:0000259" key="9">
    <source>
        <dbReference type="PROSITE" id="PS51379"/>
    </source>
</evidence>
<keyword evidence="5" id="KW-0671">Queuosine biosynthesis</keyword>
<feature type="domain" description="4Fe-4S ferredoxin-type" evidence="9">
    <location>
        <begin position="173"/>
        <end position="202"/>
    </location>
</feature>
<dbReference type="GO" id="GO:0008616">
    <property type="term" value="P:tRNA queuosine(34) biosynthetic process"/>
    <property type="evidence" value="ECO:0007669"/>
    <property type="project" value="UniProtKB-KW"/>
</dbReference>
<dbReference type="AlphaFoldDB" id="A0ABD4RGC4"/>
<keyword evidence="2" id="KW-0963">Cytoplasm</keyword>
<keyword evidence="1" id="KW-0004">4Fe-4S</keyword>
<dbReference type="EMBL" id="JAIFTX010000007">
    <property type="protein sequence ID" value="MBX7290258.1"/>
    <property type="molecule type" value="Genomic_DNA"/>
</dbReference>
<dbReference type="InterPro" id="IPR017900">
    <property type="entry name" value="4Fe4S_Fe_S_CS"/>
</dbReference>
<dbReference type="GO" id="GO:0052693">
    <property type="term" value="F:epoxyqueuosine reductase activity"/>
    <property type="evidence" value="ECO:0007669"/>
    <property type="project" value="UniProtKB-EC"/>
</dbReference>
<dbReference type="Gene3D" id="3.30.70.20">
    <property type="match status" value="1"/>
</dbReference>
<dbReference type="GeneID" id="66302489"/>
<accession>A0ABD4RGC4</accession>
<dbReference type="PROSITE" id="PS00198">
    <property type="entry name" value="4FE4S_FER_1"/>
    <property type="match status" value="1"/>
</dbReference>
<dbReference type="PANTHER" id="PTHR30002:SF4">
    <property type="entry name" value="EPOXYQUEUOSINE REDUCTASE"/>
    <property type="match status" value="1"/>
</dbReference>
<dbReference type="InterPro" id="IPR017896">
    <property type="entry name" value="4Fe4S_Fe-S-bd"/>
</dbReference>
<dbReference type="EC" id="1.17.99.6" evidence="10"/>
<dbReference type="SUPFAM" id="SSF46548">
    <property type="entry name" value="alpha-helical ferredoxin"/>
    <property type="match status" value="1"/>
</dbReference>
<dbReference type="InterPro" id="IPR013542">
    <property type="entry name" value="QueG_DUF1730"/>
</dbReference>
<evidence type="ECO:0000256" key="5">
    <source>
        <dbReference type="ARBA" id="ARBA00022785"/>
    </source>
</evidence>
<dbReference type="Proteomes" id="UP000775179">
    <property type="component" value="Unassembled WGS sequence"/>
</dbReference>
<dbReference type="InterPro" id="IPR004453">
    <property type="entry name" value="QueG"/>
</dbReference>
<evidence type="ECO:0000256" key="6">
    <source>
        <dbReference type="ARBA" id="ARBA00023002"/>
    </source>
</evidence>
<evidence type="ECO:0000313" key="10">
    <source>
        <dbReference type="EMBL" id="MBX7290258.1"/>
    </source>
</evidence>
<dbReference type="Pfam" id="PF08331">
    <property type="entry name" value="QueG_DUF1730"/>
    <property type="match status" value="1"/>
</dbReference>
<dbReference type="KEGG" id="cchv:BTM20_11440"/>
<evidence type="ECO:0000256" key="7">
    <source>
        <dbReference type="ARBA" id="ARBA00023004"/>
    </source>
</evidence>
<dbReference type="NCBIfam" id="TIGR00276">
    <property type="entry name" value="tRNA epoxyqueuosine(34) reductase QueG"/>
    <property type="match status" value="1"/>
</dbReference>
<keyword evidence="4" id="KW-0479">Metal-binding</keyword>
<evidence type="ECO:0000256" key="8">
    <source>
        <dbReference type="ARBA" id="ARBA00023014"/>
    </source>
</evidence>
<proteinExistence type="predicted"/>
<gene>
    <name evidence="10" type="primary">queG</name>
    <name evidence="10" type="ORF">K4H94_04245</name>
</gene>
<evidence type="ECO:0000256" key="1">
    <source>
        <dbReference type="ARBA" id="ARBA00022485"/>
    </source>
</evidence>
<comment type="caution">
    <text evidence="10">The sequence shown here is derived from an EMBL/GenBank/DDBJ whole genome shotgun (WGS) entry which is preliminary data.</text>
</comment>
<keyword evidence="3" id="KW-0819">tRNA processing</keyword>
<keyword evidence="7" id="KW-0408">Iron</keyword>
<evidence type="ECO:0000256" key="2">
    <source>
        <dbReference type="ARBA" id="ARBA00022490"/>
    </source>
</evidence>
<name>A0ABD4RGC4_9CLOT</name>
<dbReference type="PROSITE" id="PS51379">
    <property type="entry name" value="4FE4S_FER_2"/>
    <property type="match status" value="1"/>
</dbReference>
<dbReference type="GO" id="GO:0046872">
    <property type="term" value="F:metal ion binding"/>
    <property type="evidence" value="ECO:0007669"/>
    <property type="project" value="UniProtKB-KW"/>
</dbReference>
<dbReference type="Pfam" id="PF13484">
    <property type="entry name" value="Fer4_16"/>
    <property type="match status" value="1"/>
</dbReference>
<evidence type="ECO:0000256" key="4">
    <source>
        <dbReference type="ARBA" id="ARBA00022723"/>
    </source>
</evidence>
<evidence type="ECO:0000256" key="3">
    <source>
        <dbReference type="ARBA" id="ARBA00022694"/>
    </source>
</evidence>
<organism evidence="10 11">
    <name type="scientific">Clostridium chauvoei</name>
    <dbReference type="NCBI Taxonomy" id="46867"/>
    <lineage>
        <taxon>Bacteria</taxon>
        <taxon>Bacillati</taxon>
        <taxon>Bacillota</taxon>
        <taxon>Clostridia</taxon>
        <taxon>Eubacteriales</taxon>
        <taxon>Clostridiaceae</taxon>
        <taxon>Clostridium</taxon>
    </lineage>
</organism>
<protein>
    <submittedName>
        <fullName evidence="10">tRNA epoxyqueuosine(34) reductase QueG</fullName>
        <ecNumber evidence="10">1.17.99.6</ecNumber>
    </submittedName>
</protein>
<evidence type="ECO:0000313" key="11">
    <source>
        <dbReference type="Proteomes" id="UP000775179"/>
    </source>
</evidence>
<sequence>MGIKEDIIAYCSSLGLDTIGFIKCRRFEELKSFYENRKSLGLQNEFEEDNIENRINPNVYMNEGKTIISIAFPYLHNVDYIDNGFSMYTRGLDYHRVLKSYLEKICNYINSLGGNAMAFVDSNTLPERYIAYLAGVGFIGKNNMIITKKYGSYVFLGEIITDLEISCEDVRTFKEIANFKECGNCELCYNECPTKAINKSRKNSNICVSYLTQKKDLEDKFIKLLDGRVFGCDSCQKECPYNLHIEYSKIQDFYPLDFMNKDNNEFLININNKNFKETFLTTSCGWRGKNVLKRNAIIRKKNNGDNIGDIKSDSPYLKDYIDRLF</sequence>
<dbReference type="PANTHER" id="PTHR30002">
    <property type="entry name" value="EPOXYQUEUOSINE REDUCTASE"/>
    <property type="match status" value="1"/>
</dbReference>
<dbReference type="GO" id="GO:0051539">
    <property type="term" value="F:4 iron, 4 sulfur cluster binding"/>
    <property type="evidence" value="ECO:0007669"/>
    <property type="project" value="UniProtKB-KW"/>
</dbReference>
<keyword evidence="6 10" id="KW-0560">Oxidoreductase</keyword>